<proteinExistence type="predicted"/>
<evidence type="ECO:0000313" key="1">
    <source>
        <dbReference type="EMBL" id="BDI20452.1"/>
    </source>
</evidence>
<protein>
    <submittedName>
        <fullName evidence="1">Uncharacterized protein</fullName>
    </submittedName>
</protein>
<dbReference type="Proteomes" id="UP001055453">
    <property type="component" value="Plasmid pANSO36A"/>
</dbReference>
<keyword evidence="2" id="KW-1185">Reference proteome</keyword>
<organism evidence="1 2">
    <name type="scientific">Nostoc cf. commune SO-36</name>
    <dbReference type="NCBI Taxonomy" id="449208"/>
    <lineage>
        <taxon>Bacteria</taxon>
        <taxon>Bacillati</taxon>
        <taxon>Cyanobacteriota</taxon>
        <taxon>Cyanophyceae</taxon>
        <taxon>Nostocales</taxon>
        <taxon>Nostocaceae</taxon>
        <taxon>Nostoc</taxon>
    </lineage>
</organism>
<sequence>MNKPISEKLSSQIDAGVKLAMKKTIEKHRRLVESISIWQNGQVVRLTAIQIPPFNSDE</sequence>
<keyword evidence="1" id="KW-0614">Plasmid</keyword>
<gene>
    <name evidence="1" type="ORF">ANSO36C_62540</name>
</gene>
<geneLocation type="plasmid" evidence="1 2">
    <name>pANSO36A</name>
</geneLocation>
<reference evidence="1" key="1">
    <citation type="submission" date="2022-04" db="EMBL/GenBank/DDBJ databases">
        <title>Complete genome sequence of a cyanobacterium, Nostoc sp. SO-36, isolated in Antarctica.</title>
        <authorList>
            <person name="Kanesaki Y."/>
            <person name="Effendi D."/>
            <person name="Sakamoto T."/>
            <person name="Ohtani S."/>
            <person name="Awai K."/>
        </authorList>
    </citation>
    <scope>NUCLEOTIDE SEQUENCE</scope>
    <source>
        <strain evidence="1">SO-36</strain>
        <plasmid evidence="1">pANSO36A</plasmid>
    </source>
</reference>
<dbReference type="RefSeq" id="WP_251960630.1">
    <property type="nucleotide sequence ID" value="NZ_AP025733.1"/>
</dbReference>
<evidence type="ECO:0000313" key="2">
    <source>
        <dbReference type="Proteomes" id="UP001055453"/>
    </source>
</evidence>
<dbReference type="EMBL" id="AP025733">
    <property type="protein sequence ID" value="BDI20452.1"/>
    <property type="molecule type" value="Genomic_DNA"/>
</dbReference>
<accession>A0ABN6QG48</accession>
<name>A0ABN6QG48_NOSCO</name>